<keyword evidence="10" id="KW-1185">Reference proteome</keyword>
<dbReference type="AlphaFoldDB" id="A0A1Y6CTT7"/>
<evidence type="ECO:0000256" key="6">
    <source>
        <dbReference type="ARBA" id="ARBA00023033"/>
    </source>
</evidence>
<evidence type="ECO:0000313" key="10">
    <source>
        <dbReference type="Proteomes" id="UP000192907"/>
    </source>
</evidence>
<dbReference type="GO" id="GO:0016705">
    <property type="term" value="F:oxidoreductase activity, acting on paired donors, with incorporation or reduction of molecular oxygen"/>
    <property type="evidence" value="ECO:0007669"/>
    <property type="project" value="InterPro"/>
</dbReference>
<dbReference type="InterPro" id="IPR002403">
    <property type="entry name" value="Cyt_P450_E_grp-IV"/>
</dbReference>
<proteinExistence type="inferred from homology"/>
<dbReference type="InterPro" id="IPR050196">
    <property type="entry name" value="Cytochrome_P450_Monoox"/>
</dbReference>
<dbReference type="InterPro" id="IPR017972">
    <property type="entry name" value="Cyt_P450_CS"/>
</dbReference>
<evidence type="ECO:0000313" key="9">
    <source>
        <dbReference type="EMBL" id="SMF74083.1"/>
    </source>
</evidence>
<evidence type="ECO:0000256" key="3">
    <source>
        <dbReference type="ARBA" id="ARBA00022723"/>
    </source>
</evidence>
<reference evidence="10" key="1">
    <citation type="submission" date="2017-04" db="EMBL/GenBank/DDBJ databases">
        <authorList>
            <person name="Varghese N."/>
            <person name="Submissions S."/>
        </authorList>
    </citation>
    <scope>NUCLEOTIDE SEQUENCE [LARGE SCALE GENOMIC DNA]</scope>
    <source>
        <strain evidence="10">RKEM611</strain>
    </source>
</reference>
<dbReference type="Gene3D" id="1.10.630.10">
    <property type="entry name" value="Cytochrome P450"/>
    <property type="match status" value="1"/>
</dbReference>
<keyword evidence="5 7" id="KW-0408">Iron</keyword>
<dbReference type="Pfam" id="PF00067">
    <property type="entry name" value="p450"/>
    <property type="match status" value="1"/>
</dbReference>
<organism evidence="9 10">
    <name type="scientific">Pseudobacteriovorax antillogorgiicola</name>
    <dbReference type="NCBI Taxonomy" id="1513793"/>
    <lineage>
        <taxon>Bacteria</taxon>
        <taxon>Pseudomonadati</taxon>
        <taxon>Bdellovibrionota</taxon>
        <taxon>Oligoflexia</taxon>
        <taxon>Oligoflexales</taxon>
        <taxon>Pseudobacteriovoracaceae</taxon>
        <taxon>Pseudobacteriovorax</taxon>
    </lineage>
</organism>
<comment type="cofactor">
    <cofactor evidence="7">
        <name>heme</name>
        <dbReference type="ChEBI" id="CHEBI:30413"/>
    </cofactor>
</comment>
<dbReference type="PRINTS" id="PR00385">
    <property type="entry name" value="P450"/>
</dbReference>
<dbReference type="Proteomes" id="UP000192907">
    <property type="component" value="Unassembled WGS sequence"/>
</dbReference>
<dbReference type="SUPFAM" id="SSF48264">
    <property type="entry name" value="Cytochrome P450"/>
    <property type="match status" value="1"/>
</dbReference>
<dbReference type="GO" id="GO:0020037">
    <property type="term" value="F:heme binding"/>
    <property type="evidence" value="ECO:0007669"/>
    <property type="project" value="InterPro"/>
</dbReference>
<name>A0A1Y6CTT7_9BACT</name>
<sequence>MATKKDIPGPKGLPILGVYPQFRRNPLSFLQETASQYGPMSRFNLAGFEFILISDAEDIARVYRQDNDTFGKSKAAKRLTPLLGNGLLLSEGEYWQRQRRLAAPHFHRRELSGIIPIIASMTRDYLNSQAVDGETDELMIPVRHTLADLTLHILSRFFLTGDEHEAPTNIHATVRAVVDQFGERSLKGIVSPLWVPTKKNRWIRKQITTLDQFTNQMIKSVQRKSNPDANLMTKFVHSQDESGQGMTLTQIRDEIMTFMLAGHETTSNAISWTLYLLNRHPDVYQKLCQELTEQLADRPIAFSDLPSLRYLSMVIEESLRLYPPAWANRRTVLKTVEIGGYQLEKGTMVMVSQWATHRSSKYWQDPDRFWPERMQAGLKKERPQFSYFPFGGGKRTCIGSNFAMLEAMTILATIFQSFDLIPNPGLKTSPMAGVTVYPKDEINLKLKRRK</sequence>
<dbReference type="EMBL" id="FWZT01000028">
    <property type="protein sequence ID" value="SMF74083.1"/>
    <property type="molecule type" value="Genomic_DNA"/>
</dbReference>
<dbReference type="InterPro" id="IPR001128">
    <property type="entry name" value="Cyt_P450"/>
</dbReference>
<dbReference type="OrthoDB" id="9764248at2"/>
<accession>A0A1Y6CTT7</accession>
<evidence type="ECO:0000256" key="2">
    <source>
        <dbReference type="ARBA" id="ARBA00022617"/>
    </source>
</evidence>
<protein>
    <submittedName>
        <fullName evidence="9">Cytochrome P450</fullName>
    </submittedName>
</protein>
<dbReference type="PRINTS" id="PR00465">
    <property type="entry name" value="EP450IV"/>
</dbReference>
<keyword evidence="4 8" id="KW-0560">Oxidoreductase</keyword>
<evidence type="ECO:0000256" key="8">
    <source>
        <dbReference type="RuleBase" id="RU000461"/>
    </source>
</evidence>
<keyword evidence="3 7" id="KW-0479">Metal-binding</keyword>
<dbReference type="PANTHER" id="PTHR24291">
    <property type="entry name" value="CYTOCHROME P450 FAMILY 4"/>
    <property type="match status" value="1"/>
</dbReference>
<evidence type="ECO:0000256" key="1">
    <source>
        <dbReference type="ARBA" id="ARBA00010617"/>
    </source>
</evidence>
<comment type="similarity">
    <text evidence="1 8">Belongs to the cytochrome P450 family.</text>
</comment>
<dbReference type="STRING" id="1513793.SAMN06296036_12828"/>
<dbReference type="PROSITE" id="PS00086">
    <property type="entry name" value="CYTOCHROME_P450"/>
    <property type="match status" value="1"/>
</dbReference>
<gene>
    <name evidence="9" type="ORF">SAMN06296036_12828</name>
</gene>
<evidence type="ECO:0000256" key="4">
    <source>
        <dbReference type="ARBA" id="ARBA00023002"/>
    </source>
</evidence>
<keyword evidence="6 8" id="KW-0503">Monooxygenase</keyword>
<evidence type="ECO:0000256" key="7">
    <source>
        <dbReference type="PIRSR" id="PIRSR602403-1"/>
    </source>
</evidence>
<dbReference type="GO" id="GO:0005506">
    <property type="term" value="F:iron ion binding"/>
    <property type="evidence" value="ECO:0007669"/>
    <property type="project" value="InterPro"/>
</dbReference>
<dbReference type="GO" id="GO:0004497">
    <property type="term" value="F:monooxygenase activity"/>
    <property type="evidence" value="ECO:0007669"/>
    <property type="project" value="UniProtKB-KW"/>
</dbReference>
<keyword evidence="2 7" id="KW-0349">Heme</keyword>
<evidence type="ECO:0000256" key="5">
    <source>
        <dbReference type="ARBA" id="ARBA00023004"/>
    </source>
</evidence>
<dbReference type="PANTHER" id="PTHR24291:SF50">
    <property type="entry name" value="BIFUNCTIONAL ALBAFLAVENONE MONOOXYGENASE_TERPENE SYNTHASE"/>
    <property type="match status" value="1"/>
</dbReference>
<feature type="binding site" description="axial binding residue" evidence="7">
    <location>
        <position position="397"/>
    </location>
    <ligand>
        <name>heme</name>
        <dbReference type="ChEBI" id="CHEBI:30413"/>
    </ligand>
    <ligandPart>
        <name>Fe</name>
        <dbReference type="ChEBI" id="CHEBI:18248"/>
    </ligandPart>
</feature>
<dbReference type="RefSeq" id="WP_132324583.1">
    <property type="nucleotide sequence ID" value="NZ_FWZT01000028.1"/>
</dbReference>
<dbReference type="InterPro" id="IPR036396">
    <property type="entry name" value="Cyt_P450_sf"/>
</dbReference>